<comment type="subcellular location">
    <subcellularLocation>
        <location evidence="1">Cell membrane</location>
        <topology evidence="1">Multi-pass membrane protein</topology>
    </subcellularLocation>
</comment>
<feature type="transmembrane region" description="Helical" evidence="9">
    <location>
        <begin position="91"/>
        <end position="114"/>
    </location>
</feature>
<name>A0A0J6SYJ1_9HYPH</name>
<dbReference type="InterPro" id="IPR001851">
    <property type="entry name" value="ABC_transp_permease"/>
</dbReference>
<keyword evidence="5" id="KW-0029">Amino-acid transport</keyword>
<keyword evidence="4 9" id="KW-0812">Transmembrane</keyword>
<feature type="transmembrane region" description="Helical" evidence="9">
    <location>
        <begin position="134"/>
        <end position="157"/>
    </location>
</feature>
<keyword evidence="3" id="KW-1003">Cell membrane</keyword>
<sequence length="288" mass="29972">MDNLIATGLIGISLGSQYALLALGFTLIFGILGVVNFAHGGFYVMGGYVAYYCSVVLGLPFPVAVLAAAIATAALGWLFETVILERVIEDHQATLMVTMGFYLVMATAILLVFGPESPEFSFPITGVWRAGGAYVPYANMVVIGVCLAAIVSVYWLIYRSGIGRAMRAMAEDRAVASALGMRTRALFPFAFALATGLAGLTGALVTPILALAPHVGDPVLAFSFLTVILGGLGSVAGATVAAFIVGMVEAYAAVYLGGSKGALALFVLVLLILVVRPQGLLGREVRRA</sequence>
<evidence type="ECO:0000313" key="10">
    <source>
        <dbReference type="EMBL" id="KMO38393.1"/>
    </source>
</evidence>
<dbReference type="Proteomes" id="UP000035955">
    <property type="component" value="Unassembled WGS sequence"/>
</dbReference>
<dbReference type="EMBL" id="LABY01000073">
    <property type="protein sequence ID" value="KMO38393.1"/>
    <property type="molecule type" value="Genomic_DNA"/>
</dbReference>
<dbReference type="CDD" id="cd06582">
    <property type="entry name" value="TM_PBP1_LivH_like"/>
    <property type="match status" value="1"/>
</dbReference>
<keyword evidence="11" id="KW-1185">Reference proteome</keyword>
<evidence type="ECO:0000256" key="9">
    <source>
        <dbReference type="SAM" id="Phobius"/>
    </source>
</evidence>
<gene>
    <name evidence="10" type="ORF">VQ02_11715</name>
</gene>
<feature type="transmembrane region" description="Helical" evidence="9">
    <location>
        <begin position="49"/>
        <end position="79"/>
    </location>
</feature>
<feature type="transmembrane region" description="Helical" evidence="9">
    <location>
        <begin position="252"/>
        <end position="275"/>
    </location>
</feature>
<dbReference type="PANTHER" id="PTHR11795:SF442">
    <property type="entry name" value="ABC TRANSPORTER ATP-BINDING PROTEIN"/>
    <property type="match status" value="1"/>
</dbReference>
<dbReference type="GO" id="GO:0022857">
    <property type="term" value="F:transmembrane transporter activity"/>
    <property type="evidence" value="ECO:0007669"/>
    <property type="project" value="InterPro"/>
</dbReference>
<dbReference type="RefSeq" id="WP_048444370.1">
    <property type="nucleotide sequence ID" value="NZ_LABY01000073.1"/>
</dbReference>
<dbReference type="OrthoDB" id="9807115at2"/>
<evidence type="ECO:0000256" key="3">
    <source>
        <dbReference type="ARBA" id="ARBA00022475"/>
    </source>
</evidence>
<keyword evidence="2" id="KW-0813">Transport</keyword>
<evidence type="ECO:0000256" key="2">
    <source>
        <dbReference type="ARBA" id="ARBA00022448"/>
    </source>
</evidence>
<evidence type="ECO:0000313" key="11">
    <source>
        <dbReference type="Proteomes" id="UP000035955"/>
    </source>
</evidence>
<reference evidence="10 11" key="1">
    <citation type="submission" date="2015-03" db="EMBL/GenBank/DDBJ databases">
        <title>Genome sequencing of Methylobacterium variabile DSM 16961.</title>
        <authorList>
            <person name="Chaudhry V."/>
            <person name="Patil P.B."/>
        </authorList>
    </citation>
    <scope>NUCLEOTIDE SEQUENCE [LARGE SCALE GENOMIC DNA]</scope>
    <source>
        <strain evidence="10 11">DSM 16961</strain>
    </source>
</reference>
<dbReference type="PANTHER" id="PTHR11795">
    <property type="entry name" value="BRANCHED-CHAIN AMINO ACID TRANSPORT SYSTEM PERMEASE PROTEIN LIVH"/>
    <property type="match status" value="1"/>
</dbReference>
<comment type="similarity">
    <text evidence="8">Belongs to the binding-protein-dependent transport system permease family. LivHM subfamily.</text>
</comment>
<dbReference type="Pfam" id="PF02653">
    <property type="entry name" value="BPD_transp_2"/>
    <property type="match status" value="1"/>
</dbReference>
<keyword evidence="6 9" id="KW-1133">Transmembrane helix</keyword>
<feature type="transmembrane region" description="Helical" evidence="9">
    <location>
        <begin position="18"/>
        <end position="37"/>
    </location>
</feature>
<keyword evidence="7 9" id="KW-0472">Membrane</keyword>
<dbReference type="GO" id="GO:0005886">
    <property type="term" value="C:plasma membrane"/>
    <property type="evidence" value="ECO:0007669"/>
    <property type="project" value="UniProtKB-SubCell"/>
</dbReference>
<dbReference type="PATRIC" id="fig|298794.3.peg.7037"/>
<evidence type="ECO:0000256" key="6">
    <source>
        <dbReference type="ARBA" id="ARBA00022989"/>
    </source>
</evidence>
<organism evidence="10 11">
    <name type="scientific">Methylobacterium variabile</name>
    <dbReference type="NCBI Taxonomy" id="298794"/>
    <lineage>
        <taxon>Bacteria</taxon>
        <taxon>Pseudomonadati</taxon>
        <taxon>Pseudomonadota</taxon>
        <taxon>Alphaproteobacteria</taxon>
        <taxon>Hyphomicrobiales</taxon>
        <taxon>Methylobacteriaceae</taxon>
        <taxon>Methylobacterium</taxon>
    </lineage>
</organism>
<dbReference type="InterPro" id="IPR052157">
    <property type="entry name" value="BCAA_transport_permease"/>
</dbReference>
<dbReference type="AlphaFoldDB" id="A0A0J6SYJ1"/>
<protein>
    <submittedName>
        <fullName evidence="10">ABC transporter permease</fullName>
    </submittedName>
</protein>
<comment type="caution">
    <text evidence="10">The sequence shown here is derived from an EMBL/GenBank/DDBJ whole genome shotgun (WGS) entry which is preliminary data.</text>
</comment>
<dbReference type="GO" id="GO:0006865">
    <property type="term" value="P:amino acid transport"/>
    <property type="evidence" value="ECO:0007669"/>
    <property type="project" value="UniProtKB-KW"/>
</dbReference>
<feature type="transmembrane region" description="Helical" evidence="9">
    <location>
        <begin position="222"/>
        <end position="245"/>
    </location>
</feature>
<proteinExistence type="inferred from homology"/>
<evidence type="ECO:0000256" key="8">
    <source>
        <dbReference type="ARBA" id="ARBA00037998"/>
    </source>
</evidence>
<evidence type="ECO:0000256" key="4">
    <source>
        <dbReference type="ARBA" id="ARBA00022692"/>
    </source>
</evidence>
<evidence type="ECO:0000256" key="7">
    <source>
        <dbReference type="ARBA" id="ARBA00023136"/>
    </source>
</evidence>
<evidence type="ECO:0000256" key="5">
    <source>
        <dbReference type="ARBA" id="ARBA00022970"/>
    </source>
</evidence>
<accession>A0A0J6SYJ1</accession>
<evidence type="ECO:0000256" key="1">
    <source>
        <dbReference type="ARBA" id="ARBA00004651"/>
    </source>
</evidence>
<feature type="transmembrane region" description="Helical" evidence="9">
    <location>
        <begin position="186"/>
        <end position="210"/>
    </location>
</feature>